<sequence length="208" mass="21634">MQRPDLDLELLTEAGGELSGELDLDEQRVVGGGQRGGHGRGRIVSSLVARTDLSGARFGPLELVDSVLEDVDLSNAVLQGVQVRTVELRNCRAIGLTLSADRSSALSVRDCQLDFASIHLEQSRGGAAFVGCSLREARLSGDLAKAVFEDCDLTGAEFRATGAKGCDLRGSTLTGAQGLGAMRGAVISLEQAVSIAAELAAELGLAVR</sequence>
<dbReference type="InterPro" id="IPR001646">
    <property type="entry name" value="5peptide_repeat"/>
</dbReference>
<dbReference type="PANTHER" id="PTHR14136:SF17">
    <property type="entry name" value="BTB_POZ DOMAIN-CONTAINING PROTEIN KCTD9"/>
    <property type="match status" value="1"/>
</dbReference>
<dbReference type="Gene3D" id="2.160.20.80">
    <property type="entry name" value="E3 ubiquitin-protein ligase SopA"/>
    <property type="match status" value="1"/>
</dbReference>
<comment type="caution">
    <text evidence="1">The sequence shown here is derived from an EMBL/GenBank/DDBJ whole genome shotgun (WGS) entry which is preliminary data.</text>
</comment>
<dbReference type="Pfam" id="PF00805">
    <property type="entry name" value="Pentapeptide"/>
    <property type="match status" value="2"/>
</dbReference>
<protein>
    <submittedName>
        <fullName evidence="1">Uncharacterized protein YjbI with pentapeptide repeats</fullName>
    </submittedName>
</protein>
<accession>A0ABR6BGY2</accession>
<dbReference type="PANTHER" id="PTHR14136">
    <property type="entry name" value="BTB_POZ DOMAIN-CONTAINING PROTEIN KCTD9"/>
    <property type="match status" value="1"/>
</dbReference>
<evidence type="ECO:0000313" key="2">
    <source>
        <dbReference type="Proteomes" id="UP000517916"/>
    </source>
</evidence>
<reference evidence="1 2" key="1">
    <citation type="submission" date="2020-08" db="EMBL/GenBank/DDBJ databases">
        <title>Genomic Encyclopedia of Archaeal and Bacterial Type Strains, Phase II (KMG-II): from individual species to whole genera.</title>
        <authorList>
            <person name="Goeker M."/>
        </authorList>
    </citation>
    <scope>NUCLEOTIDE SEQUENCE [LARGE SCALE GENOMIC DNA]</scope>
    <source>
        <strain evidence="1 2">DSM 43850</strain>
    </source>
</reference>
<dbReference type="InterPro" id="IPR051082">
    <property type="entry name" value="Pentapeptide-BTB/POZ_domain"/>
</dbReference>
<evidence type="ECO:0000313" key="1">
    <source>
        <dbReference type="EMBL" id="MBA8926146.1"/>
    </source>
</evidence>
<name>A0ABR6BGY2_9PSEU</name>
<dbReference type="EMBL" id="JACJID010000002">
    <property type="protein sequence ID" value="MBA8926146.1"/>
    <property type="molecule type" value="Genomic_DNA"/>
</dbReference>
<dbReference type="RefSeq" id="WP_182837637.1">
    <property type="nucleotide sequence ID" value="NZ_BAAABQ010000009.1"/>
</dbReference>
<dbReference type="Proteomes" id="UP000517916">
    <property type="component" value="Unassembled WGS sequence"/>
</dbReference>
<gene>
    <name evidence="1" type="ORF">BC739_003345</name>
</gene>
<proteinExistence type="predicted"/>
<dbReference type="SUPFAM" id="SSF141571">
    <property type="entry name" value="Pentapeptide repeat-like"/>
    <property type="match status" value="1"/>
</dbReference>
<organism evidence="1 2">
    <name type="scientific">Kutzneria viridogrisea</name>
    <dbReference type="NCBI Taxonomy" id="47990"/>
    <lineage>
        <taxon>Bacteria</taxon>
        <taxon>Bacillati</taxon>
        <taxon>Actinomycetota</taxon>
        <taxon>Actinomycetes</taxon>
        <taxon>Pseudonocardiales</taxon>
        <taxon>Pseudonocardiaceae</taxon>
        <taxon>Kutzneria</taxon>
    </lineage>
</organism>
<keyword evidence="2" id="KW-1185">Reference proteome</keyword>